<protein>
    <submittedName>
        <fullName evidence="2">Uncharacterized protein</fullName>
    </submittedName>
</protein>
<accession>A0AAQ3MSV2</accession>
<gene>
    <name evidence="2" type="ORF">V8G54_028592</name>
</gene>
<dbReference type="EMBL" id="CP144692">
    <property type="protein sequence ID" value="WVY96441.1"/>
    <property type="molecule type" value="Genomic_DNA"/>
</dbReference>
<sequence>MNSTNGSHFYDEDNRPKFPFYWTDNPFRYKEWLKDIMFNEDKRIDKILDLRKQFADKAKKKGMVNIVLNLMTLWWILISSKALCEFNSKATDYRELTSPDLIMCNGVQHAEVSDVKTGHPTRLTIALVEVGYDRWEKEKVAKEQVAKELTGLKKNYETDQKAWNEDKKALEENEKIMKSWKTRYLDSENVEEGDCHRERSLSKSQCREVSSKDARFHVNKDICEGRMMDVNDVATAKTVGKTTMTEDVIVEDGFDEEATSVFLDITALDDMGNRINELEQSINDLRAEMGVESSPSPVPTAKPSEDETKEGGSA</sequence>
<feature type="region of interest" description="Disordered" evidence="1">
    <location>
        <begin position="285"/>
        <end position="314"/>
    </location>
</feature>
<name>A0AAQ3MSV2_VIGMU</name>
<evidence type="ECO:0000313" key="2">
    <source>
        <dbReference type="EMBL" id="WVY96441.1"/>
    </source>
</evidence>
<keyword evidence="3" id="KW-1185">Reference proteome</keyword>
<dbReference type="Proteomes" id="UP001374535">
    <property type="component" value="Chromosome 9"/>
</dbReference>
<proteinExistence type="predicted"/>
<reference evidence="2 3" key="1">
    <citation type="journal article" date="2023" name="Life. Sci Alliance">
        <title>Evolutionary insights into 3D genome organization and epigenetic landscape of Vigna mungo.</title>
        <authorList>
            <person name="Junaid A."/>
            <person name="Singh B."/>
            <person name="Bhatia S."/>
        </authorList>
    </citation>
    <scope>NUCLEOTIDE SEQUENCE [LARGE SCALE GENOMIC DNA]</scope>
    <source>
        <strain evidence="2">Urdbean</strain>
    </source>
</reference>
<feature type="compositionally biased region" description="Basic and acidic residues" evidence="1">
    <location>
        <begin position="303"/>
        <end position="314"/>
    </location>
</feature>
<organism evidence="2 3">
    <name type="scientific">Vigna mungo</name>
    <name type="common">Black gram</name>
    <name type="synonym">Phaseolus mungo</name>
    <dbReference type="NCBI Taxonomy" id="3915"/>
    <lineage>
        <taxon>Eukaryota</taxon>
        <taxon>Viridiplantae</taxon>
        <taxon>Streptophyta</taxon>
        <taxon>Embryophyta</taxon>
        <taxon>Tracheophyta</taxon>
        <taxon>Spermatophyta</taxon>
        <taxon>Magnoliopsida</taxon>
        <taxon>eudicotyledons</taxon>
        <taxon>Gunneridae</taxon>
        <taxon>Pentapetalae</taxon>
        <taxon>rosids</taxon>
        <taxon>fabids</taxon>
        <taxon>Fabales</taxon>
        <taxon>Fabaceae</taxon>
        <taxon>Papilionoideae</taxon>
        <taxon>50 kb inversion clade</taxon>
        <taxon>NPAAA clade</taxon>
        <taxon>indigoferoid/millettioid clade</taxon>
        <taxon>Phaseoleae</taxon>
        <taxon>Vigna</taxon>
    </lineage>
</organism>
<evidence type="ECO:0000256" key="1">
    <source>
        <dbReference type="SAM" id="MobiDB-lite"/>
    </source>
</evidence>
<dbReference type="AlphaFoldDB" id="A0AAQ3MSV2"/>
<evidence type="ECO:0000313" key="3">
    <source>
        <dbReference type="Proteomes" id="UP001374535"/>
    </source>
</evidence>